<dbReference type="Gramene" id="HORVU.MOREX.r2.7HG0533430.1">
    <property type="protein sequence ID" value="HORVU.MOREX.r2.7HG0533430.1.CDS.1"/>
    <property type="gene ID" value="HORVU.MOREX.r2.7HG0533430"/>
</dbReference>
<keyword evidence="1" id="KW-0472">Membrane</keyword>
<dbReference type="Proteomes" id="UP000011116">
    <property type="component" value="Chromosome 7H"/>
</dbReference>
<reference evidence="3" key="1">
    <citation type="journal article" date="2012" name="Nature">
        <title>A physical, genetic and functional sequence assembly of the barley genome.</title>
        <authorList>
            <consortium name="The International Barley Genome Sequencing Consortium"/>
            <person name="Mayer K.F."/>
            <person name="Waugh R."/>
            <person name="Brown J.W."/>
            <person name="Schulman A."/>
            <person name="Langridge P."/>
            <person name="Platzer M."/>
            <person name="Fincher G.B."/>
            <person name="Muehlbauer G.J."/>
            <person name="Sato K."/>
            <person name="Close T.J."/>
            <person name="Wise R.P."/>
            <person name="Stein N."/>
        </authorList>
    </citation>
    <scope>NUCLEOTIDE SEQUENCE [LARGE SCALE GENOMIC DNA]</scope>
    <source>
        <strain evidence="3">cv. Morex</strain>
    </source>
</reference>
<dbReference type="Gramene" id="HORVU.MOREX.r3.7HG0641990.1">
    <property type="protein sequence ID" value="HORVU.MOREX.r3.7HG0641990.1.CDS1"/>
    <property type="gene ID" value="HORVU.MOREX.r3.7HG0641990"/>
</dbReference>
<keyword evidence="1" id="KW-1133">Transmembrane helix</keyword>
<dbReference type="KEGG" id="hvg:123412780"/>
<accession>A0A8I7BD21</accession>
<keyword evidence="1" id="KW-0812">Transmembrane</keyword>
<dbReference type="PANTHER" id="PTHR36480">
    <property type="entry name" value="OS06G0118900 PROTEIN-RELATED"/>
    <property type="match status" value="1"/>
</dbReference>
<proteinExistence type="predicted"/>
<dbReference type="PANTHER" id="PTHR36480:SF10">
    <property type="entry name" value="LATE EMBRYOGENESIS ABUNDANT PROTEIN LEA-2 SUBGROUP DOMAIN-CONTAINING PROTEIN"/>
    <property type="match status" value="1"/>
</dbReference>
<reference evidence="2" key="3">
    <citation type="submission" date="2022-01" db="UniProtKB">
        <authorList>
            <consortium name="EnsemblPlants"/>
        </authorList>
    </citation>
    <scope>IDENTIFICATION</scope>
    <source>
        <strain evidence="2">subsp. vulgare</strain>
    </source>
</reference>
<dbReference type="GeneID" id="123412780"/>
<sequence>MGKDHEDGEHTRVRCLIDVGRYVVAAVVAALTVAVIAGAVAVSVRSDKLYIQLVNGTVSGSVNTSASPTQVTLSLGLVSSNPSARVGIKYQGVNVTLLYHNGMPIAWIALDGIEVGPQLARDLFVTTILDVPADVSPEFAAMMKERNGPRRVENAIMYVNGTIHTQISGLNYTQGGSPTEYVCSPVTIGVVSRDLHAGDVSCYQLPSSR</sequence>
<organism evidence="2 3">
    <name type="scientific">Hordeum vulgare subsp. vulgare</name>
    <name type="common">Domesticated barley</name>
    <dbReference type="NCBI Taxonomy" id="112509"/>
    <lineage>
        <taxon>Eukaryota</taxon>
        <taxon>Viridiplantae</taxon>
        <taxon>Streptophyta</taxon>
        <taxon>Embryophyta</taxon>
        <taxon>Tracheophyta</taxon>
        <taxon>Spermatophyta</taxon>
        <taxon>Magnoliopsida</taxon>
        <taxon>Liliopsida</taxon>
        <taxon>Poales</taxon>
        <taxon>Poaceae</taxon>
        <taxon>BOP clade</taxon>
        <taxon>Pooideae</taxon>
        <taxon>Triticodae</taxon>
        <taxon>Triticeae</taxon>
        <taxon>Hordeinae</taxon>
        <taxon>Hordeum</taxon>
    </lineage>
</organism>
<feature type="transmembrane region" description="Helical" evidence="1">
    <location>
        <begin position="22"/>
        <end position="44"/>
    </location>
</feature>
<keyword evidence="3" id="KW-1185">Reference proteome</keyword>
<reference evidence="2" key="2">
    <citation type="submission" date="2020-10" db="EMBL/GenBank/DDBJ databases">
        <authorList>
            <person name="Scholz U."/>
            <person name="Mascher M."/>
            <person name="Fiebig A."/>
        </authorList>
    </citation>
    <scope>NUCLEOTIDE SEQUENCE [LARGE SCALE GENOMIC DNA]</scope>
    <source>
        <strain evidence="2">cv. Morex</strain>
    </source>
</reference>
<name>A0A8I7BD21_HORVV</name>
<evidence type="ECO:0000313" key="2">
    <source>
        <dbReference type="EnsemblPlants" id="HORVU.MOREX.r3.7HG0641990.1.CDS1"/>
    </source>
</evidence>
<dbReference type="OrthoDB" id="690984at2759"/>
<dbReference type="EnsemblPlants" id="HORVU.MOREX.r3.7HG0641990.1">
    <property type="protein sequence ID" value="HORVU.MOREX.r3.7HG0641990.1.CDS1"/>
    <property type="gene ID" value="HORVU.MOREX.r3.7HG0641990"/>
</dbReference>
<gene>
    <name evidence="2" type="primary">LOC123412780</name>
</gene>
<dbReference type="RefSeq" id="XP_044961651.1">
    <property type="nucleotide sequence ID" value="XM_045105716.1"/>
</dbReference>
<evidence type="ECO:0000256" key="1">
    <source>
        <dbReference type="SAM" id="Phobius"/>
    </source>
</evidence>
<dbReference type="AlphaFoldDB" id="A0A8I7BD21"/>
<evidence type="ECO:0000313" key="3">
    <source>
        <dbReference type="Proteomes" id="UP000011116"/>
    </source>
</evidence>
<protein>
    <submittedName>
        <fullName evidence="2">Uncharacterized protein</fullName>
    </submittedName>
</protein>